<feature type="compositionally biased region" description="Basic and acidic residues" evidence="2">
    <location>
        <begin position="671"/>
        <end position="688"/>
    </location>
</feature>
<dbReference type="EMBL" id="JAOTOJ010000002">
    <property type="protein sequence ID" value="KAK9405672.1"/>
    <property type="molecule type" value="Genomic_DNA"/>
</dbReference>
<feature type="domain" description="SCAN box" evidence="3">
    <location>
        <begin position="167"/>
        <end position="247"/>
    </location>
</feature>
<keyword evidence="1" id="KW-0539">Nucleus</keyword>
<dbReference type="FunFam" id="1.10.4020.10:FF:000001">
    <property type="entry name" value="zinc finger protein 263 isoform X1"/>
    <property type="match status" value="2"/>
</dbReference>
<gene>
    <name evidence="4" type="ORF">NXF25_004446</name>
</gene>
<dbReference type="PROSITE" id="PS50804">
    <property type="entry name" value="SCAN_BOX"/>
    <property type="match status" value="2"/>
</dbReference>
<dbReference type="SMART" id="SM00431">
    <property type="entry name" value="SCAN"/>
    <property type="match status" value="2"/>
</dbReference>
<feature type="compositionally biased region" description="Basic and acidic residues" evidence="2">
    <location>
        <begin position="46"/>
        <end position="57"/>
    </location>
</feature>
<comment type="caution">
    <text evidence="4">The sequence shown here is derived from an EMBL/GenBank/DDBJ whole genome shotgun (WGS) entry which is preliminary data.</text>
</comment>
<dbReference type="InterPro" id="IPR003309">
    <property type="entry name" value="SCAN_dom"/>
</dbReference>
<feature type="compositionally biased region" description="Basic and acidic residues" evidence="2">
    <location>
        <begin position="22"/>
        <end position="39"/>
    </location>
</feature>
<dbReference type="Pfam" id="PF02023">
    <property type="entry name" value="SCAN"/>
    <property type="match status" value="2"/>
</dbReference>
<dbReference type="PANTHER" id="PTHR45935:SF15">
    <property type="entry name" value="SCAN BOX DOMAIN-CONTAINING PROTEIN"/>
    <property type="match status" value="1"/>
</dbReference>
<evidence type="ECO:0000259" key="3">
    <source>
        <dbReference type="PROSITE" id="PS50804"/>
    </source>
</evidence>
<dbReference type="PANTHER" id="PTHR45935">
    <property type="entry name" value="PROTEIN ZBED8-RELATED"/>
    <property type="match status" value="1"/>
</dbReference>
<protein>
    <submittedName>
        <fullName evidence="4">Zinc finger protein</fullName>
    </submittedName>
</protein>
<feature type="region of interest" description="Disordered" evidence="2">
    <location>
        <begin position="80"/>
        <end position="111"/>
    </location>
</feature>
<organism evidence="4 5">
    <name type="scientific">Crotalus adamanteus</name>
    <name type="common">Eastern diamondback rattlesnake</name>
    <dbReference type="NCBI Taxonomy" id="8729"/>
    <lineage>
        <taxon>Eukaryota</taxon>
        <taxon>Metazoa</taxon>
        <taxon>Chordata</taxon>
        <taxon>Craniata</taxon>
        <taxon>Vertebrata</taxon>
        <taxon>Euteleostomi</taxon>
        <taxon>Lepidosauria</taxon>
        <taxon>Squamata</taxon>
        <taxon>Bifurcata</taxon>
        <taxon>Unidentata</taxon>
        <taxon>Episquamata</taxon>
        <taxon>Toxicofera</taxon>
        <taxon>Serpentes</taxon>
        <taxon>Colubroidea</taxon>
        <taxon>Viperidae</taxon>
        <taxon>Crotalinae</taxon>
        <taxon>Crotalus</taxon>
    </lineage>
</organism>
<keyword evidence="5" id="KW-1185">Reference proteome</keyword>
<feature type="region of interest" description="Disordered" evidence="2">
    <location>
        <begin position="269"/>
        <end position="299"/>
    </location>
</feature>
<evidence type="ECO:0000313" key="4">
    <source>
        <dbReference type="EMBL" id="KAK9405672.1"/>
    </source>
</evidence>
<dbReference type="Gene3D" id="1.10.4020.10">
    <property type="entry name" value="DNA breaking-rejoining enzymes"/>
    <property type="match status" value="2"/>
</dbReference>
<feature type="domain" description="SCAN box" evidence="3">
    <location>
        <begin position="531"/>
        <end position="614"/>
    </location>
</feature>
<feature type="region of interest" description="Disordered" evidence="2">
    <location>
        <begin position="625"/>
        <end position="693"/>
    </location>
</feature>
<dbReference type="AlphaFoldDB" id="A0AAW1BWE5"/>
<reference evidence="4 5" key="1">
    <citation type="journal article" date="2024" name="Proc. Natl. Acad. Sci. U.S.A.">
        <title>The genetic regulatory architecture and epigenomic basis for age-related changes in rattlesnake venom.</title>
        <authorList>
            <person name="Hogan M.P."/>
            <person name="Holding M.L."/>
            <person name="Nystrom G.S."/>
            <person name="Colston T.J."/>
            <person name="Bartlett D.A."/>
            <person name="Mason A.J."/>
            <person name="Ellsworth S.A."/>
            <person name="Rautsaw R.M."/>
            <person name="Lawrence K.C."/>
            <person name="Strickland J.L."/>
            <person name="He B."/>
            <person name="Fraser P."/>
            <person name="Margres M.J."/>
            <person name="Gilbert D.M."/>
            <person name="Gibbs H.L."/>
            <person name="Parkinson C.L."/>
            <person name="Rokyta D.R."/>
        </authorList>
    </citation>
    <scope>NUCLEOTIDE SEQUENCE [LARGE SCALE GENOMIC DNA]</scope>
    <source>
        <strain evidence="4">DRR0105</strain>
    </source>
</reference>
<name>A0AAW1BWE5_CROAD</name>
<sequence>MSIVQEVEASGSLLHHNMNPEVKTEEQDSIDPKPGEGRTHFLNFGKSKEEPKHNVKEEPEENPSKNWDAQLQEFLKTLQGPQGRREGPQFLEPKLWNGPKLSRMSSQGGMDTSKWSEEMWISQIETHLVGTTQDDWDTLLDVAHGEKEKIGDLAEEAIRVETRCHPFRTLSYEEAKGPRDFCQQLQELCREWLKPEKRTKEQILDLVTLEQFLFALPLDMQNWLRKHGPETCAHAVSLSEEFLLKRQEAQTWERQTTEMSEEDIGKMLKSNQLLSEPPKDEDFGMSKPESDGSQNLSIGWLNQDGESKLMNSERREPLRMFLKAAIESDLPVFKENNGSHDAAPRQNGSDVRKGVGHLRGRSTAAGGQPAAMQRLQEGGQQEVKMEQEDPEGNGKGKKPKAVQKDLQATQAGTGAELHFQKLLKPIKQEPEDELQQRWETQWQKFLKTMQVPYFSERCPQLARPPLEESPRELQASFPPLKGIAETSLLSREEAFSQKTLCRTCEKDPDSSVQVKEEIWGEDTQSLEEQSQHFRQFCYREAEGPRNVCEQLWRLCHQWLKPEKHSKEQILELVVLEQFLTILPEDVKSWVREGRPQTCAQAVTLAEDFLLNLQRRQQELEPYEKVIVNSPKAELDPSDTEDPGNSTEVEPDSDDDPPLFSDGERSCRHHPERTEHGEFRRMSTKDRRGQANPDPCFASGCEDEELNQESAQMAEFSDISSERGRETFLQHERETCRKGNPLNTPAVGYIVLGNCTLLCMKKSGQGRKNRVIAPKGSEVPLAAQPLNLVMGYSQEKSQAGS</sequence>
<evidence type="ECO:0000256" key="1">
    <source>
        <dbReference type="ARBA" id="ARBA00023242"/>
    </source>
</evidence>
<accession>A0AAW1BWE5</accession>
<evidence type="ECO:0000313" key="5">
    <source>
        <dbReference type="Proteomes" id="UP001474421"/>
    </source>
</evidence>
<feature type="region of interest" description="Disordered" evidence="2">
    <location>
        <begin position="1"/>
        <end position="68"/>
    </location>
</feature>
<dbReference type="InterPro" id="IPR050916">
    <property type="entry name" value="SCAN-C2H2_zinc_finger"/>
</dbReference>
<proteinExistence type="predicted"/>
<dbReference type="SUPFAM" id="SSF47353">
    <property type="entry name" value="Retrovirus capsid dimerization domain-like"/>
    <property type="match status" value="2"/>
</dbReference>
<dbReference type="CDD" id="cd07936">
    <property type="entry name" value="SCAN"/>
    <property type="match status" value="2"/>
</dbReference>
<dbReference type="InterPro" id="IPR038269">
    <property type="entry name" value="SCAN_sf"/>
</dbReference>
<feature type="region of interest" description="Disordered" evidence="2">
    <location>
        <begin position="334"/>
        <end position="405"/>
    </location>
</feature>
<evidence type="ECO:0000256" key="2">
    <source>
        <dbReference type="SAM" id="MobiDB-lite"/>
    </source>
</evidence>
<feature type="compositionally biased region" description="Basic and acidic residues" evidence="2">
    <location>
        <begin position="277"/>
        <end position="290"/>
    </location>
</feature>
<dbReference type="Proteomes" id="UP001474421">
    <property type="component" value="Unassembled WGS sequence"/>
</dbReference>